<keyword evidence="3 7" id="KW-0694">RNA-binding</keyword>
<keyword evidence="5 7" id="KW-0687">Ribonucleoprotein</keyword>
<dbReference type="HAMAP" id="MF_01337_B">
    <property type="entry name" value="Ribosomal_uL18_B"/>
    <property type="match status" value="1"/>
</dbReference>
<dbReference type="InterPro" id="IPR004389">
    <property type="entry name" value="Ribosomal_uL18_bac-type"/>
</dbReference>
<accession>A0A1G1X8U1</accession>
<dbReference type="AlphaFoldDB" id="A0A1G1X8U1"/>
<sequence>MNHERRNRRHGKIRSRMVGTADRPRACVYRSIRGLEVQIIDDTKGATLVSARKIADGKENKMAIASAVGTELAESAKKKGISVIVFDRGGYRYHGRVKALAEAMRAGGLMF</sequence>
<comment type="similarity">
    <text evidence="1 7">Belongs to the universal ribosomal protein uL18 family.</text>
</comment>
<evidence type="ECO:0000256" key="6">
    <source>
        <dbReference type="ARBA" id="ARBA00035197"/>
    </source>
</evidence>
<proteinExistence type="inferred from homology"/>
<dbReference type="EMBL" id="MHHS01000040">
    <property type="protein sequence ID" value="OGY36010.1"/>
    <property type="molecule type" value="Genomic_DNA"/>
</dbReference>
<keyword evidence="4 7" id="KW-0689">Ribosomal protein</keyword>
<evidence type="ECO:0000256" key="5">
    <source>
        <dbReference type="ARBA" id="ARBA00023274"/>
    </source>
</evidence>
<dbReference type="FunFam" id="3.30.420.100:FF:000001">
    <property type="entry name" value="50S ribosomal protein L18"/>
    <property type="match status" value="1"/>
</dbReference>
<reference evidence="8 9" key="1">
    <citation type="journal article" date="2016" name="Nat. Commun.">
        <title>Thousands of microbial genomes shed light on interconnected biogeochemical processes in an aquifer system.</title>
        <authorList>
            <person name="Anantharaman K."/>
            <person name="Brown C.T."/>
            <person name="Hug L.A."/>
            <person name="Sharon I."/>
            <person name="Castelle C.J."/>
            <person name="Probst A.J."/>
            <person name="Thomas B.C."/>
            <person name="Singh A."/>
            <person name="Wilkins M.J."/>
            <person name="Karaoz U."/>
            <person name="Brodie E.L."/>
            <person name="Williams K.H."/>
            <person name="Hubbard S.S."/>
            <person name="Banfield J.F."/>
        </authorList>
    </citation>
    <scope>NUCLEOTIDE SEQUENCE [LARGE SCALE GENOMIC DNA]</scope>
</reference>
<dbReference type="CDD" id="cd00432">
    <property type="entry name" value="Ribosomal_L18_L5e"/>
    <property type="match status" value="1"/>
</dbReference>
<evidence type="ECO:0000256" key="7">
    <source>
        <dbReference type="HAMAP-Rule" id="MF_01337"/>
    </source>
</evidence>
<comment type="caution">
    <text evidence="8">The sequence shown here is derived from an EMBL/GenBank/DDBJ whole genome shotgun (WGS) entry which is preliminary data.</text>
</comment>
<dbReference type="PANTHER" id="PTHR12899">
    <property type="entry name" value="39S RIBOSOMAL PROTEIN L18, MITOCHONDRIAL"/>
    <property type="match status" value="1"/>
</dbReference>
<dbReference type="Gene3D" id="3.30.420.100">
    <property type="match status" value="1"/>
</dbReference>
<organism evidence="8 9">
    <name type="scientific">Candidatus Andersenbacteria bacterium RIFCSPHIGHO2_12_FULL_45_11b</name>
    <dbReference type="NCBI Taxonomy" id="1797282"/>
    <lineage>
        <taxon>Bacteria</taxon>
        <taxon>Candidatus Anderseniibacteriota</taxon>
    </lineage>
</organism>
<dbReference type="GO" id="GO:0003735">
    <property type="term" value="F:structural constituent of ribosome"/>
    <property type="evidence" value="ECO:0007669"/>
    <property type="project" value="InterPro"/>
</dbReference>
<evidence type="ECO:0000313" key="8">
    <source>
        <dbReference type="EMBL" id="OGY36010.1"/>
    </source>
</evidence>
<evidence type="ECO:0000256" key="1">
    <source>
        <dbReference type="ARBA" id="ARBA00007116"/>
    </source>
</evidence>
<dbReference type="GO" id="GO:0008097">
    <property type="term" value="F:5S rRNA binding"/>
    <property type="evidence" value="ECO:0007669"/>
    <property type="project" value="TreeGrafter"/>
</dbReference>
<dbReference type="GO" id="GO:0006412">
    <property type="term" value="P:translation"/>
    <property type="evidence" value="ECO:0007669"/>
    <property type="project" value="UniProtKB-UniRule"/>
</dbReference>
<gene>
    <name evidence="7" type="primary">rplR</name>
    <name evidence="8" type="ORF">A3E36_04290</name>
</gene>
<dbReference type="Proteomes" id="UP000177941">
    <property type="component" value="Unassembled WGS sequence"/>
</dbReference>
<comment type="subunit">
    <text evidence="7">Part of the 50S ribosomal subunit; part of the 5S rRNA/L5/L18/L25 subcomplex. Contacts the 5S and 23S rRNAs.</text>
</comment>
<evidence type="ECO:0000256" key="4">
    <source>
        <dbReference type="ARBA" id="ARBA00022980"/>
    </source>
</evidence>
<evidence type="ECO:0000256" key="3">
    <source>
        <dbReference type="ARBA" id="ARBA00022884"/>
    </source>
</evidence>
<keyword evidence="2 7" id="KW-0699">rRNA-binding</keyword>
<name>A0A1G1X8U1_9BACT</name>
<comment type="function">
    <text evidence="7">This is one of the proteins that bind and probably mediate the attachment of the 5S RNA into the large ribosomal subunit, where it forms part of the central protuberance.</text>
</comment>
<evidence type="ECO:0000256" key="2">
    <source>
        <dbReference type="ARBA" id="ARBA00022730"/>
    </source>
</evidence>
<protein>
    <recommendedName>
        <fullName evidence="6 7">Large ribosomal subunit protein uL18</fullName>
    </recommendedName>
</protein>
<dbReference type="SUPFAM" id="SSF53137">
    <property type="entry name" value="Translational machinery components"/>
    <property type="match status" value="1"/>
</dbReference>
<dbReference type="GO" id="GO:0022625">
    <property type="term" value="C:cytosolic large ribosomal subunit"/>
    <property type="evidence" value="ECO:0007669"/>
    <property type="project" value="TreeGrafter"/>
</dbReference>
<dbReference type="InterPro" id="IPR057268">
    <property type="entry name" value="Ribosomal_L18"/>
</dbReference>
<dbReference type="NCBIfam" id="TIGR00060">
    <property type="entry name" value="L18_bact"/>
    <property type="match status" value="1"/>
</dbReference>
<evidence type="ECO:0000313" key="9">
    <source>
        <dbReference type="Proteomes" id="UP000177941"/>
    </source>
</evidence>
<dbReference type="InterPro" id="IPR005484">
    <property type="entry name" value="Ribosomal_uL18_bac/plant/anim"/>
</dbReference>
<dbReference type="Pfam" id="PF00861">
    <property type="entry name" value="Ribosomal_L18p"/>
    <property type="match status" value="1"/>
</dbReference>
<dbReference type="PANTHER" id="PTHR12899:SF3">
    <property type="entry name" value="LARGE RIBOSOMAL SUBUNIT PROTEIN UL18M"/>
    <property type="match status" value="1"/>
</dbReference>